<accession>A0ABQ4ZYX1</accession>
<reference evidence="2" key="1">
    <citation type="journal article" date="2022" name="Int. J. Mol. Sci.">
        <title>Draft Genome of Tanacetum Coccineum: Genomic Comparison of Closely Related Tanacetum-Family Plants.</title>
        <authorList>
            <person name="Yamashiro T."/>
            <person name="Shiraishi A."/>
            <person name="Nakayama K."/>
            <person name="Satake H."/>
        </authorList>
    </citation>
    <scope>NUCLEOTIDE SEQUENCE</scope>
</reference>
<keyword evidence="3" id="KW-1185">Reference proteome</keyword>
<proteinExistence type="predicted"/>
<reference evidence="2" key="2">
    <citation type="submission" date="2022-01" db="EMBL/GenBank/DDBJ databases">
        <authorList>
            <person name="Yamashiro T."/>
            <person name="Shiraishi A."/>
            <person name="Satake H."/>
            <person name="Nakayama K."/>
        </authorList>
    </citation>
    <scope>NUCLEOTIDE SEQUENCE</scope>
</reference>
<comment type="caution">
    <text evidence="2">The sequence shown here is derived from an EMBL/GenBank/DDBJ whole genome shotgun (WGS) entry which is preliminary data.</text>
</comment>
<evidence type="ECO:0000313" key="3">
    <source>
        <dbReference type="Proteomes" id="UP001151760"/>
    </source>
</evidence>
<dbReference type="Proteomes" id="UP001151760">
    <property type="component" value="Unassembled WGS sequence"/>
</dbReference>
<protein>
    <submittedName>
        <fullName evidence="2">Uncharacterized protein</fullName>
    </submittedName>
</protein>
<name>A0ABQ4ZYX1_9ASTR</name>
<organism evidence="2 3">
    <name type="scientific">Tanacetum coccineum</name>
    <dbReference type="NCBI Taxonomy" id="301880"/>
    <lineage>
        <taxon>Eukaryota</taxon>
        <taxon>Viridiplantae</taxon>
        <taxon>Streptophyta</taxon>
        <taxon>Embryophyta</taxon>
        <taxon>Tracheophyta</taxon>
        <taxon>Spermatophyta</taxon>
        <taxon>Magnoliopsida</taxon>
        <taxon>eudicotyledons</taxon>
        <taxon>Gunneridae</taxon>
        <taxon>Pentapetalae</taxon>
        <taxon>asterids</taxon>
        <taxon>campanulids</taxon>
        <taxon>Asterales</taxon>
        <taxon>Asteraceae</taxon>
        <taxon>Asteroideae</taxon>
        <taxon>Anthemideae</taxon>
        <taxon>Anthemidinae</taxon>
        <taxon>Tanacetum</taxon>
    </lineage>
</organism>
<evidence type="ECO:0000256" key="1">
    <source>
        <dbReference type="SAM" id="MobiDB-lite"/>
    </source>
</evidence>
<dbReference type="EMBL" id="BQNB010011792">
    <property type="protein sequence ID" value="GJS95207.1"/>
    <property type="molecule type" value="Genomic_DNA"/>
</dbReference>
<feature type="region of interest" description="Disordered" evidence="1">
    <location>
        <begin position="34"/>
        <end position="55"/>
    </location>
</feature>
<sequence>MRMRNNKHLQHLPIPLIPFISTPAAKDEFRKRDAVEIEDEDEEDEKGGDSDEEKVCEDEVFNGGAFAGFAVFRRGGGGEEGAALE</sequence>
<evidence type="ECO:0000313" key="2">
    <source>
        <dbReference type="EMBL" id="GJS95207.1"/>
    </source>
</evidence>
<feature type="compositionally biased region" description="Acidic residues" evidence="1">
    <location>
        <begin position="36"/>
        <end position="55"/>
    </location>
</feature>
<gene>
    <name evidence="2" type="ORF">Tco_0802175</name>
</gene>